<evidence type="ECO:0000256" key="3">
    <source>
        <dbReference type="ARBA" id="ARBA00022692"/>
    </source>
</evidence>
<protein>
    <submittedName>
        <fullName evidence="7">Uncharacterized protein</fullName>
    </submittedName>
</protein>
<evidence type="ECO:0000256" key="2">
    <source>
        <dbReference type="ARBA" id="ARBA00022475"/>
    </source>
</evidence>
<evidence type="ECO:0000313" key="8">
    <source>
        <dbReference type="Proteomes" id="UP000824260"/>
    </source>
</evidence>
<dbReference type="PANTHER" id="PTHR32196:SF18">
    <property type="entry name" value="GALACTOSE_METHYL GALACTOSIDE IMPORT PERMEASE PROTEIN MGLC"/>
    <property type="match status" value="1"/>
</dbReference>
<sequence length="75" mass="7544">MAAVTFAIGGFLECARTNGATAAYGENYEFDAIAACVVGGVSNSGGVGTVPGMVLGVLMFGIINYGLTFLGVQPY</sequence>
<evidence type="ECO:0000256" key="4">
    <source>
        <dbReference type="ARBA" id="ARBA00022989"/>
    </source>
</evidence>
<keyword evidence="4 6" id="KW-1133">Transmembrane helix</keyword>
<evidence type="ECO:0000256" key="5">
    <source>
        <dbReference type="ARBA" id="ARBA00023136"/>
    </source>
</evidence>
<dbReference type="GO" id="GO:0022857">
    <property type="term" value="F:transmembrane transporter activity"/>
    <property type="evidence" value="ECO:0007669"/>
    <property type="project" value="InterPro"/>
</dbReference>
<dbReference type="GO" id="GO:0005886">
    <property type="term" value="C:plasma membrane"/>
    <property type="evidence" value="ECO:0007669"/>
    <property type="project" value="UniProtKB-SubCell"/>
</dbReference>
<accession>A0A9D1CW18</accession>
<dbReference type="PANTHER" id="PTHR32196">
    <property type="entry name" value="ABC TRANSPORTER PERMEASE PROTEIN YPHD-RELATED-RELATED"/>
    <property type="match status" value="1"/>
</dbReference>
<proteinExistence type="predicted"/>
<name>A0A9D1CW18_9FIRM</name>
<comment type="subcellular location">
    <subcellularLocation>
        <location evidence="1">Cell membrane</location>
        <topology evidence="1">Multi-pass membrane protein</topology>
    </subcellularLocation>
</comment>
<keyword evidence="5 6" id="KW-0472">Membrane</keyword>
<dbReference type="Proteomes" id="UP000824260">
    <property type="component" value="Unassembled WGS sequence"/>
</dbReference>
<dbReference type="AlphaFoldDB" id="A0A9D1CW18"/>
<evidence type="ECO:0000256" key="1">
    <source>
        <dbReference type="ARBA" id="ARBA00004651"/>
    </source>
</evidence>
<dbReference type="Pfam" id="PF02653">
    <property type="entry name" value="BPD_transp_2"/>
    <property type="match status" value="1"/>
</dbReference>
<keyword evidence="3 6" id="KW-0812">Transmembrane</keyword>
<reference evidence="7" key="2">
    <citation type="journal article" date="2021" name="PeerJ">
        <title>Extensive microbial diversity within the chicken gut microbiome revealed by metagenomics and culture.</title>
        <authorList>
            <person name="Gilroy R."/>
            <person name="Ravi A."/>
            <person name="Getino M."/>
            <person name="Pursley I."/>
            <person name="Horton D.L."/>
            <person name="Alikhan N.F."/>
            <person name="Baker D."/>
            <person name="Gharbi K."/>
            <person name="Hall N."/>
            <person name="Watson M."/>
            <person name="Adriaenssens E.M."/>
            <person name="Foster-Nyarko E."/>
            <person name="Jarju S."/>
            <person name="Secka A."/>
            <person name="Antonio M."/>
            <person name="Oren A."/>
            <person name="Chaudhuri R.R."/>
            <person name="La Ragione R."/>
            <person name="Hildebrand F."/>
            <person name="Pallen M.J."/>
        </authorList>
    </citation>
    <scope>NUCLEOTIDE SEQUENCE</scope>
    <source>
        <strain evidence="7">ChiSjej6B24-2974</strain>
    </source>
</reference>
<gene>
    <name evidence="7" type="ORF">IAA52_01715</name>
</gene>
<dbReference type="EMBL" id="DVFZ01000018">
    <property type="protein sequence ID" value="HIQ81799.1"/>
    <property type="molecule type" value="Genomic_DNA"/>
</dbReference>
<evidence type="ECO:0000256" key="6">
    <source>
        <dbReference type="SAM" id="Phobius"/>
    </source>
</evidence>
<evidence type="ECO:0000313" key="7">
    <source>
        <dbReference type="EMBL" id="HIQ81799.1"/>
    </source>
</evidence>
<reference evidence="7" key="1">
    <citation type="submission" date="2020-10" db="EMBL/GenBank/DDBJ databases">
        <authorList>
            <person name="Gilroy R."/>
        </authorList>
    </citation>
    <scope>NUCLEOTIDE SEQUENCE</scope>
    <source>
        <strain evidence="7">ChiSjej6B24-2974</strain>
    </source>
</reference>
<organism evidence="7 8">
    <name type="scientific">Candidatus Pullichristensenella stercorigallinarum</name>
    <dbReference type="NCBI Taxonomy" id="2840909"/>
    <lineage>
        <taxon>Bacteria</taxon>
        <taxon>Bacillati</taxon>
        <taxon>Bacillota</taxon>
        <taxon>Clostridia</taxon>
        <taxon>Candidatus Pullichristensenella</taxon>
    </lineage>
</organism>
<comment type="caution">
    <text evidence="7">The sequence shown here is derived from an EMBL/GenBank/DDBJ whole genome shotgun (WGS) entry which is preliminary data.</text>
</comment>
<keyword evidence="2" id="KW-1003">Cell membrane</keyword>
<dbReference type="InterPro" id="IPR001851">
    <property type="entry name" value="ABC_transp_permease"/>
</dbReference>
<feature type="transmembrane region" description="Helical" evidence="6">
    <location>
        <begin position="52"/>
        <end position="72"/>
    </location>
</feature>